<dbReference type="Gene3D" id="3.40.50.1480">
    <property type="entry name" value="Adenosylhomocysteinase-like"/>
    <property type="match status" value="1"/>
</dbReference>
<dbReference type="SUPFAM" id="SSF51735">
    <property type="entry name" value="NAD(P)-binding Rossmann-fold domains"/>
    <property type="match status" value="1"/>
</dbReference>
<comment type="similarity">
    <text evidence="1 4 6">Belongs to the adenosylhomocysteinase family.</text>
</comment>
<gene>
    <name evidence="4" type="primary">ahcY</name>
    <name evidence="8" type="ORF">H9646_06285</name>
</gene>
<comment type="function">
    <text evidence="4">May play a key role in the regulation of the intracellular concentration of adenosylhomocysteine.</text>
</comment>
<evidence type="ECO:0000256" key="1">
    <source>
        <dbReference type="ARBA" id="ARBA00007122"/>
    </source>
</evidence>
<feature type="binding site" evidence="4">
    <location>
        <position position="201"/>
    </location>
    <ligand>
        <name>substrate</name>
    </ligand>
</feature>
<dbReference type="NCBIfam" id="NF004005">
    <property type="entry name" value="PRK05476.2-3"/>
    <property type="match status" value="1"/>
</dbReference>
<dbReference type="EC" id="3.13.2.1" evidence="4"/>
<feature type="binding site" evidence="4">
    <location>
        <position position="235"/>
    </location>
    <ligand>
        <name>substrate</name>
    </ligand>
</feature>
<dbReference type="NCBIfam" id="TIGR00936">
    <property type="entry name" value="ahcY"/>
    <property type="match status" value="1"/>
</dbReference>
<comment type="catalytic activity">
    <reaction evidence="4 5">
        <text>S-adenosyl-L-homocysteine + H2O = L-homocysteine + adenosine</text>
        <dbReference type="Rhea" id="RHEA:21708"/>
        <dbReference type="ChEBI" id="CHEBI:15377"/>
        <dbReference type="ChEBI" id="CHEBI:16335"/>
        <dbReference type="ChEBI" id="CHEBI:57856"/>
        <dbReference type="ChEBI" id="CHEBI:58199"/>
        <dbReference type="EC" id="3.13.2.1"/>
    </reaction>
</comment>
<feature type="binding site" evidence="4">
    <location>
        <position position="231"/>
    </location>
    <ligand>
        <name>substrate</name>
    </ligand>
</feature>
<feature type="binding site" evidence="4">
    <location>
        <position position="141"/>
    </location>
    <ligand>
        <name>substrate</name>
    </ligand>
</feature>
<dbReference type="RefSeq" id="WP_191722492.1">
    <property type="nucleotide sequence ID" value="NZ_JACSQK010000003.1"/>
</dbReference>
<comment type="caution">
    <text evidence="8">The sequence shown here is derived from an EMBL/GenBank/DDBJ whole genome shotgun (WGS) entry which is preliminary data.</text>
</comment>
<dbReference type="Pfam" id="PF05221">
    <property type="entry name" value="AdoHcyase"/>
    <property type="match status" value="1"/>
</dbReference>
<comment type="cofactor">
    <cofactor evidence="4 5">
        <name>NAD(+)</name>
        <dbReference type="ChEBI" id="CHEBI:57540"/>
    </cofactor>
    <text evidence="4 5">Binds 1 NAD(+) per subunit.</text>
</comment>
<proteinExistence type="inferred from homology"/>
<evidence type="ECO:0000259" key="7">
    <source>
        <dbReference type="SMART" id="SM00997"/>
    </source>
</evidence>
<keyword evidence="4 5" id="KW-0378">Hydrolase</keyword>
<dbReference type="Gene3D" id="3.40.50.720">
    <property type="entry name" value="NAD(P)-binding Rossmann-like Domain"/>
    <property type="match status" value="1"/>
</dbReference>
<dbReference type="SMART" id="SM00997">
    <property type="entry name" value="AdoHcyase_NAD"/>
    <property type="match status" value="1"/>
</dbReference>
<evidence type="ECO:0000256" key="4">
    <source>
        <dbReference type="HAMAP-Rule" id="MF_00563"/>
    </source>
</evidence>
<feature type="domain" description="S-adenosyl-L-homocysteine hydrolase NAD binding" evidence="7">
    <location>
        <begin position="236"/>
        <end position="395"/>
    </location>
</feature>
<sequence>MNAAVRFNPADSAITDINLADWGRKEIRIAETEMPGLMAIREEFAAAQPLKGARITGSLHMTIQTAVLIETLKDLGATVRWASCNIFSTQDHAAAAIAATGTPVFAIKGESLKDYWDYTHSIFEFGAKGTEGEGPNMILDDGGDATVLLHLGQKAEKDISVLANPGSEEEKIMFAAIKAKLAVDSTWYTRKSAEIRGVTEETTTGVHRLNEMSAKGTLLFRAINVNDSVTKSKFDNLYGCRESLVDGIKRATDVMIAGKVAVVAGYGDVGKGCAQALSALRAQVWVTEIDPINALQASMEGYKVVTMEYAADKCDIFVTTTGNKDIIRHEHMVAMKDEAIVCNIGHFDNEIDVASIEQYEWEEIKPQVDHIKFPDGKKIILLAKGRLVNLGCATGHPSFVMSASFANQTIAQIELFTRPEAYEVGKVYVLPKVLDEKVARLHLKKVGAQLTELSDAQAAYIGVKKEGPYKPETYRY</sequence>
<feature type="binding site" evidence="4">
    <location>
        <begin position="265"/>
        <end position="270"/>
    </location>
    <ligand>
        <name>NAD(+)</name>
        <dbReference type="ChEBI" id="CHEBI:57540"/>
    </ligand>
</feature>
<dbReference type="InterPro" id="IPR015878">
    <property type="entry name" value="Ado_hCys_hydrolase_NAD-bd"/>
</dbReference>
<dbReference type="PROSITE" id="PS00738">
    <property type="entry name" value="ADOHCYASE_1"/>
    <property type="match status" value="1"/>
</dbReference>
<dbReference type="PANTHER" id="PTHR23420:SF0">
    <property type="entry name" value="ADENOSYLHOMOCYSTEINASE"/>
    <property type="match status" value="1"/>
</dbReference>
<dbReference type="InterPro" id="IPR000043">
    <property type="entry name" value="Adenosylhomocysteinase-like"/>
</dbReference>
<keyword evidence="9" id="KW-1185">Reference proteome</keyword>
<protein>
    <recommendedName>
        <fullName evidence="4">Adenosylhomocysteinase</fullName>
        <ecNumber evidence="4">3.13.2.1</ecNumber>
    </recommendedName>
    <alternativeName>
        <fullName evidence="4">S-adenosyl-L-homocysteine hydrolase</fullName>
        <shortName evidence="4">AdoHcyase</shortName>
    </alternativeName>
</protein>
<dbReference type="Proteomes" id="UP000634919">
    <property type="component" value="Unassembled WGS sequence"/>
</dbReference>
<evidence type="ECO:0000256" key="2">
    <source>
        <dbReference type="ARBA" id="ARBA00022563"/>
    </source>
</evidence>
<dbReference type="SMART" id="SM00996">
    <property type="entry name" value="AdoHcyase"/>
    <property type="match status" value="1"/>
</dbReference>
<feature type="binding site" evidence="4">
    <location>
        <position position="389"/>
    </location>
    <ligand>
        <name>NAD(+)</name>
        <dbReference type="ChEBI" id="CHEBI:57540"/>
    </ligand>
</feature>
<dbReference type="EMBL" id="JACSQK010000003">
    <property type="protein sequence ID" value="MBD7960083.1"/>
    <property type="molecule type" value="Genomic_DNA"/>
</dbReference>
<dbReference type="PROSITE" id="PS00739">
    <property type="entry name" value="ADOHCYASE_2"/>
    <property type="match status" value="1"/>
</dbReference>
<dbReference type="SUPFAM" id="SSF52283">
    <property type="entry name" value="Formate/glycerate dehydrogenase catalytic domain-like"/>
    <property type="match status" value="1"/>
</dbReference>
<feature type="binding site" evidence="4">
    <location>
        <position position="288"/>
    </location>
    <ligand>
        <name>NAD(+)</name>
        <dbReference type="ChEBI" id="CHEBI:57540"/>
    </ligand>
</feature>
<dbReference type="CDD" id="cd00401">
    <property type="entry name" value="SAHH"/>
    <property type="match status" value="1"/>
</dbReference>
<comment type="subcellular location">
    <subcellularLocation>
        <location evidence="4">Cytoplasm</location>
    </subcellularLocation>
</comment>
<feature type="binding site" evidence="4">
    <location>
        <position position="236"/>
    </location>
    <ligand>
        <name>NAD(+)</name>
        <dbReference type="ChEBI" id="CHEBI:57540"/>
    </ligand>
</feature>
<dbReference type="PIRSF" id="PIRSF001109">
    <property type="entry name" value="Ad_hcy_hydrolase"/>
    <property type="match status" value="1"/>
</dbReference>
<dbReference type="InterPro" id="IPR036291">
    <property type="entry name" value="NAD(P)-bd_dom_sf"/>
</dbReference>
<evidence type="ECO:0000313" key="9">
    <source>
        <dbReference type="Proteomes" id="UP000634919"/>
    </source>
</evidence>
<accession>A0ABR8S9D7</accession>
<dbReference type="PANTHER" id="PTHR23420">
    <property type="entry name" value="ADENOSYLHOMOCYSTEINASE"/>
    <property type="match status" value="1"/>
</dbReference>
<dbReference type="InterPro" id="IPR042172">
    <property type="entry name" value="Adenosylhomocyst_ase-like_sf"/>
</dbReference>
<feature type="binding site" evidence="4">
    <location>
        <begin position="202"/>
        <end position="204"/>
    </location>
    <ligand>
        <name>NAD(+)</name>
        <dbReference type="ChEBI" id="CHEBI:57540"/>
    </ligand>
</feature>
<comment type="pathway">
    <text evidence="4 5">Amino-acid biosynthesis; L-homocysteine biosynthesis; L-homocysteine from S-adenosyl-L-homocysteine: step 1/1.</text>
</comment>
<reference evidence="8 9" key="1">
    <citation type="submission" date="2020-08" db="EMBL/GenBank/DDBJ databases">
        <title>A Genomic Blueprint of the Chicken Gut Microbiome.</title>
        <authorList>
            <person name="Gilroy R."/>
            <person name="Ravi A."/>
            <person name="Getino M."/>
            <person name="Pursley I."/>
            <person name="Horton D.L."/>
            <person name="Alikhan N.-F."/>
            <person name="Baker D."/>
            <person name="Gharbi K."/>
            <person name="Hall N."/>
            <person name="Watson M."/>
            <person name="Adriaenssens E.M."/>
            <person name="Foster-Nyarko E."/>
            <person name="Jarju S."/>
            <person name="Secka A."/>
            <person name="Antonio M."/>
            <person name="Oren A."/>
            <person name="Chaudhuri R."/>
            <person name="La Ragione R.M."/>
            <person name="Hildebrand F."/>
            <person name="Pallen M.J."/>
        </authorList>
    </citation>
    <scope>NUCLEOTIDE SEQUENCE [LARGE SCALE GENOMIC DNA]</scope>
    <source>
        <strain evidence="8 9">Sa2CVA6</strain>
    </source>
</reference>
<keyword evidence="3 4" id="KW-0520">NAD</keyword>
<evidence type="ECO:0000256" key="5">
    <source>
        <dbReference type="RuleBase" id="RU000548"/>
    </source>
</evidence>
<feature type="binding site" evidence="4">
    <location>
        <position position="62"/>
    </location>
    <ligand>
        <name>substrate</name>
    </ligand>
</feature>
<dbReference type="HAMAP" id="MF_00563">
    <property type="entry name" value="AdoHcyase"/>
    <property type="match status" value="1"/>
</dbReference>
<evidence type="ECO:0000313" key="8">
    <source>
        <dbReference type="EMBL" id="MBD7960083.1"/>
    </source>
</evidence>
<feature type="binding site" evidence="4">
    <location>
        <begin position="344"/>
        <end position="346"/>
    </location>
    <ligand>
        <name>NAD(+)</name>
        <dbReference type="ChEBI" id="CHEBI:57540"/>
    </ligand>
</feature>
<keyword evidence="2 4" id="KW-0554">One-carbon metabolism</keyword>
<organism evidence="8 9">
    <name type="scientific">Comamonas avium</name>
    <dbReference type="NCBI Taxonomy" id="2762231"/>
    <lineage>
        <taxon>Bacteria</taxon>
        <taxon>Pseudomonadati</taxon>
        <taxon>Pseudomonadota</taxon>
        <taxon>Betaproteobacteria</taxon>
        <taxon>Burkholderiales</taxon>
        <taxon>Comamonadaceae</taxon>
        <taxon>Comamonas</taxon>
    </lineage>
</organism>
<dbReference type="Pfam" id="PF00670">
    <property type="entry name" value="AdoHcyase_NAD"/>
    <property type="match status" value="1"/>
</dbReference>
<evidence type="ECO:0000256" key="6">
    <source>
        <dbReference type="RuleBase" id="RU004166"/>
    </source>
</evidence>
<dbReference type="GO" id="GO:0016787">
    <property type="term" value="F:hydrolase activity"/>
    <property type="evidence" value="ECO:0007669"/>
    <property type="project" value="UniProtKB-KW"/>
</dbReference>
<name>A0ABR8S9D7_9BURK</name>
<evidence type="ECO:0000256" key="3">
    <source>
        <dbReference type="ARBA" id="ARBA00023027"/>
    </source>
</evidence>
<dbReference type="InterPro" id="IPR020082">
    <property type="entry name" value="S-Ado-L-homoCys_hydrolase_CS"/>
</dbReference>
<keyword evidence="4" id="KW-0963">Cytoplasm</keyword>
<feature type="binding site" evidence="4">
    <location>
        <position position="323"/>
    </location>
    <ligand>
        <name>NAD(+)</name>
        <dbReference type="ChEBI" id="CHEBI:57540"/>
    </ligand>
</feature>